<evidence type="ECO:0000259" key="2">
    <source>
        <dbReference type="Pfam" id="PF03819"/>
    </source>
</evidence>
<dbReference type="InterPro" id="IPR004518">
    <property type="entry name" value="MazG-like_dom"/>
</dbReference>
<dbReference type="GO" id="GO:0006203">
    <property type="term" value="P:dGTP catabolic process"/>
    <property type="evidence" value="ECO:0007669"/>
    <property type="project" value="TreeGrafter"/>
</dbReference>
<dbReference type="PANTHER" id="PTHR30522">
    <property type="entry name" value="NUCLEOSIDE TRIPHOSPHATE PYROPHOSPHOHYDROLASE"/>
    <property type="match status" value="1"/>
</dbReference>
<dbReference type="SUPFAM" id="SSF101386">
    <property type="entry name" value="all-alpha NTP pyrophosphatases"/>
    <property type="match status" value="2"/>
</dbReference>
<dbReference type="InterPro" id="IPR011551">
    <property type="entry name" value="NTP_PyrPHydrolase_MazG"/>
</dbReference>
<reference evidence="3" key="1">
    <citation type="submission" date="2020-08" db="EMBL/GenBank/DDBJ databases">
        <title>Genome public.</title>
        <authorList>
            <person name="Liu C."/>
            <person name="Sun Q."/>
        </authorList>
    </citation>
    <scope>NUCLEOTIDE SEQUENCE</scope>
    <source>
        <strain evidence="3">NSJ-44</strain>
    </source>
</reference>
<dbReference type="Gene3D" id="1.10.287.1080">
    <property type="entry name" value="MazG-like"/>
    <property type="match status" value="2"/>
</dbReference>
<dbReference type="CDD" id="cd11529">
    <property type="entry name" value="NTP-PPase_MazG_Cterm"/>
    <property type="match status" value="1"/>
</dbReference>
<feature type="domain" description="NTP pyrophosphohydrolase MazG-like" evidence="2">
    <location>
        <begin position="253"/>
        <end position="326"/>
    </location>
</feature>
<dbReference type="InterPro" id="IPR035013">
    <property type="entry name" value="YabN_N"/>
</dbReference>
<dbReference type="NCBIfam" id="NF007113">
    <property type="entry name" value="PRK09562.1"/>
    <property type="match status" value="1"/>
</dbReference>
<dbReference type="EC" id="3.6.1.9" evidence="3"/>
<feature type="domain" description="Tetrapyrrole methylase" evidence="1">
    <location>
        <begin position="4"/>
        <end position="186"/>
    </location>
</feature>
<protein>
    <submittedName>
        <fullName evidence="3">Nucleoside triphosphate pyrophosphohydrolase</fullName>
        <ecNumber evidence="3">3.6.1.9</ecNumber>
    </submittedName>
</protein>
<dbReference type="GO" id="GO:0046061">
    <property type="term" value="P:dATP catabolic process"/>
    <property type="evidence" value="ECO:0007669"/>
    <property type="project" value="TreeGrafter"/>
</dbReference>
<dbReference type="AlphaFoldDB" id="A0A926D257"/>
<dbReference type="GO" id="GO:0008168">
    <property type="term" value="F:methyltransferase activity"/>
    <property type="evidence" value="ECO:0007669"/>
    <property type="project" value="InterPro"/>
</dbReference>
<gene>
    <name evidence="3" type="primary">mazG</name>
    <name evidence="3" type="ORF">H8699_11105</name>
</gene>
<feature type="domain" description="NTP pyrophosphohydrolase MazG-like" evidence="2">
    <location>
        <begin position="395"/>
        <end position="455"/>
    </location>
</feature>
<dbReference type="InterPro" id="IPR048015">
    <property type="entry name" value="NTP-PPase_MazG-like_N"/>
</dbReference>
<evidence type="ECO:0000313" key="3">
    <source>
        <dbReference type="EMBL" id="MBC8529977.1"/>
    </source>
</evidence>
<accession>A0A926D257</accession>
<name>A0A926D257_9FIRM</name>
<dbReference type="InterPro" id="IPR014777">
    <property type="entry name" value="4pyrrole_Mease_sub1"/>
</dbReference>
<dbReference type="InterPro" id="IPR035996">
    <property type="entry name" value="4pyrrol_Methylase_sf"/>
</dbReference>
<proteinExistence type="predicted"/>
<dbReference type="FunFam" id="1.10.287.1080:FF:000003">
    <property type="entry name" value="Nucleoside triphosphate pyrophosphohydrolase"/>
    <property type="match status" value="1"/>
</dbReference>
<dbReference type="EMBL" id="JACRSO010000005">
    <property type="protein sequence ID" value="MBC8529977.1"/>
    <property type="molecule type" value="Genomic_DNA"/>
</dbReference>
<dbReference type="SUPFAM" id="SSF53790">
    <property type="entry name" value="Tetrapyrrole methylase"/>
    <property type="match status" value="1"/>
</dbReference>
<dbReference type="GO" id="GO:0046047">
    <property type="term" value="P:TTP catabolic process"/>
    <property type="evidence" value="ECO:0007669"/>
    <property type="project" value="TreeGrafter"/>
</dbReference>
<dbReference type="GO" id="GO:0047429">
    <property type="term" value="F:nucleoside triphosphate diphosphatase activity"/>
    <property type="evidence" value="ECO:0007669"/>
    <property type="project" value="UniProtKB-EC"/>
</dbReference>
<dbReference type="GO" id="GO:0046052">
    <property type="term" value="P:UTP catabolic process"/>
    <property type="evidence" value="ECO:0007669"/>
    <property type="project" value="TreeGrafter"/>
</dbReference>
<dbReference type="GO" id="GO:0046081">
    <property type="term" value="P:dUTP catabolic process"/>
    <property type="evidence" value="ECO:0007669"/>
    <property type="project" value="TreeGrafter"/>
</dbReference>
<dbReference type="CDD" id="cd11528">
    <property type="entry name" value="NTP-PPase_MazG_Nterm"/>
    <property type="match status" value="1"/>
</dbReference>
<dbReference type="NCBIfam" id="TIGR00444">
    <property type="entry name" value="mazG"/>
    <property type="match status" value="1"/>
</dbReference>
<evidence type="ECO:0000313" key="4">
    <source>
        <dbReference type="Proteomes" id="UP000654279"/>
    </source>
</evidence>
<keyword evidence="4" id="KW-1185">Reference proteome</keyword>
<evidence type="ECO:0000259" key="1">
    <source>
        <dbReference type="Pfam" id="PF00590"/>
    </source>
</evidence>
<dbReference type="PANTHER" id="PTHR30522:SF0">
    <property type="entry name" value="NUCLEOSIDE TRIPHOSPHATE PYROPHOSPHOHYDROLASE"/>
    <property type="match status" value="1"/>
</dbReference>
<comment type="caution">
    <text evidence="3">The sequence shown here is derived from an EMBL/GenBank/DDBJ whole genome shotgun (WGS) entry which is preliminary data.</text>
</comment>
<dbReference type="InterPro" id="IPR000878">
    <property type="entry name" value="4pyrrol_Mease"/>
</dbReference>
<dbReference type="Gene3D" id="3.40.1010.10">
    <property type="entry name" value="Cobalt-precorrin-4 Transmethylase, Domain 1"/>
    <property type="match status" value="1"/>
</dbReference>
<dbReference type="InterPro" id="IPR048011">
    <property type="entry name" value="NTP-PPase_MazG-like_C"/>
</dbReference>
<sequence>MKQLTLVGLGPEQAKWLTLEAVQALSGADAVLLRTQKHGAADYLKENGLAFTALDALYEEAADFDALNAALIARILSTPGENVAFGVPGDGIHGEAVVQPLLREARARGIACRFVAGVSAAAPAAGAAALEGLLPEGEGYTLLSAQDLPDTRPNPELPLIVAQLDNPLLAGACKLALAESYGDDMPACLYDAGEDKAQTLPLYELDRQSVTHLSTLVLPAQARRERVRYTFDDLLSIMRTLRGPQGCPWDKEQTHESLKPYVIEEAYEVADAIALQDMDKLSDELGDLLLQVVFHAQVAAERGDFDDRDICTHICEKMIRRHPHIFADGKAGDAEAVLDTWEEIKKKEKQLRTQTEVMQDVPRTFPALMRAAKVQQKAKKVGFDWEYIEDALGKIEEESREFMAEYKAQPRSEDKLTLEMGDLLFAVVNVARMAGVQPEMALNASTEKFIRRFNYVESRAAQLGRSLQEMTLPEMDALWEEAKAKGIG</sequence>
<keyword evidence="3" id="KW-0378">Hydrolase</keyword>
<dbReference type="CDD" id="cd11723">
    <property type="entry name" value="YabN_N_like"/>
    <property type="match status" value="1"/>
</dbReference>
<dbReference type="GO" id="GO:0046076">
    <property type="term" value="P:dTTP catabolic process"/>
    <property type="evidence" value="ECO:0007669"/>
    <property type="project" value="TreeGrafter"/>
</dbReference>
<dbReference type="Proteomes" id="UP000654279">
    <property type="component" value="Unassembled WGS sequence"/>
</dbReference>
<dbReference type="Pfam" id="PF00590">
    <property type="entry name" value="TP_methylase"/>
    <property type="match status" value="1"/>
</dbReference>
<dbReference type="FunFam" id="1.10.287.1080:FF:000001">
    <property type="entry name" value="Nucleoside triphosphate pyrophosphohydrolase"/>
    <property type="match status" value="1"/>
</dbReference>
<dbReference type="RefSeq" id="WP_249285751.1">
    <property type="nucleotide sequence ID" value="NZ_JACRSO010000005.1"/>
</dbReference>
<dbReference type="GO" id="GO:0006950">
    <property type="term" value="P:response to stress"/>
    <property type="evidence" value="ECO:0007669"/>
    <property type="project" value="UniProtKB-ARBA"/>
</dbReference>
<organism evidence="3 4">
    <name type="scientific">Luoshenia tenuis</name>
    <dbReference type="NCBI Taxonomy" id="2763654"/>
    <lineage>
        <taxon>Bacteria</taxon>
        <taxon>Bacillati</taxon>
        <taxon>Bacillota</taxon>
        <taxon>Clostridia</taxon>
        <taxon>Christensenellales</taxon>
        <taxon>Christensenellaceae</taxon>
        <taxon>Luoshenia</taxon>
    </lineage>
</organism>
<dbReference type="Pfam" id="PF03819">
    <property type="entry name" value="MazG"/>
    <property type="match status" value="2"/>
</dbReference>